<proteinExistence type="predicted"/>
<organism evidence="1 2">
    <name type="scientific">Pluteus cervinus</name>
    <dbReference type="NCBI Taxonomy" id="181527"/>
    <lineage>
        <taxon>Eukaryota</taxon>
        <taxon>Fungi</taxon>
        <taxon>Dikarya</taxon>
        <taxon>Basidiomycota</taxon>
        <taxon>Agaricomycotina</taxon>
        <taxon>Agaricomycetes</taxon>
        <taxon>Agaricomycetidae</taxon>
        <taxon>Agaricales</taxon>
        <taxon>Pluteineae</taxon>
        <taxon>Pluteaceae</taxon>
        <taxon>Pluteus</taxon>
    </lineage>
</organism>
<protein>
    <submittedName>
        <fullName evidence="1">Transaldolase</fullName>
    </submittedName>
</protein>
<evidence type="ECO:0000313" key="1">
    <source>
        <dbReference type="EMBL" id="TFK73061.1"/>
    </source>
</evidence>
<gene>
    <name evidence="1" type="ORF">BDN72DRAFT_762252</name>
</gene>
<dbReference type="Proteomes" id="UP000308600">
    <property type="component" value="Unassembled WGS sequence"/>
</dbReference>
<evidence type="ECO:0000313" key="2">
    <source>
        <dbReference type="Proteomes" id="UP000308600"/>
    </source>
</evidence>
<keyword evidence="2" id="KW-1185">Reference proteome</keyword>
<dbReference type="EMBL" id="ML208279">
    <property type="protein sequence ID" value="TFK73061.1"/>
    <property type="molecule type" value="Genomic_DNA"/>
</dbReference>
<accession>A0ACD3B579</accession>
<sequence>MSPHNALEAIRQSGIVIASDTAEYKRIAKFHPIDATSNPSLVLAALSKREYAHFLDNAVTYACKSLPNGTTEEQTSLALDYLLVQIGIQILNIIPGRVSISVDPRLAHNYDAILAKAHSLISLFEKFDISRHRILIKIPATYPGILAARTLESTAEINGGPIHTNITLIFGLVQALACAQAGVSVLSPFIGRVRDWWVAQEAHLNVNGTNTSAVPTSQLPLAQHPGILLVRQIRQAYKAYNHQSQVMAAGFRTVDEIIELSKAGPQFGPDLVTLPPELLDGLKARKPAASSSGPDIVVTELGSVSGVVDSASNPEPLYVSNNPAYNGEAKFKEDLMKERIALDKVPEGLNKFAVDATTLESLVKLRLSEKKWRAGLWMMWSSVMGVVIFGLTMWHYLGPFDPAEEYTPFART</sequence>
<reference evidence="1 2" key="1">
    <citation type="journal article" date="2019" name="Nat. Ecol. Evol.">
        <title>Megaphylogeny resolves global patterns of mushroom evolution.</title>
        <authorList>
            <person name="Varga T."/>
            <person name="Krizsan K."/>
            <person name="Foldi C."/>
            <person name="Dima B."/>
            <person name="Sanchez-Garcia M."/>
            <person name="Sanchez-Ramirez S."/>
            <person name="Szollosi G.J."/>
            <person name="Szarkandi J.G."/>
            <person name="Papp V."/>
            <person name="Albert L."/>
            <person name="Andreopoulos W."/>
            <person name="Angelini C."/>
            <person name="Antonin V."/>
            <person name="Barry K.W."/>
            <person name="Bougher N.L."/>
            <person name="Buchanan P."/>
            <person name="Buyck B."/>
            <person name="Bense V."/>
            <person name="Catcheside P."/>
            <person name="Chovatia M."/>
            <person name="Cooper J."/>
            <person name="Damon W."/>
            <person name="Desjardin D."/>
            <person name="Finy P."/>
            <person name="Geml J."/>
            <person name="Haridas S."/>
            <person name="Hughes K."/>
            <person name="Justo A."/>
            <person name="Karasinski D."/>
            <person name="Kautmanova I."/>
            <person name="Kiss B."/>
            <person name="Kocsube S."/>
            <person name="Kotiranta H."/>
            <person name="LaButti K.M."/>
            <person name="Lechner B.E."/>
            <person name="Liimatainen K."/>
            <person name="Lipzen A."/>
            <person name="Lukacs Z."/>
            <person name="Mihaltcheva S."/>
            <person name="Morgado L.N."/>
            <person name="Niskanen T."/>
            <person name="Noordeloos M.E."/>
            <person name="Ohm R.A."/>
            <person name="Ortiz-Santana B."/>
            <person name="Ovrebo C."/>
            <person name="Racz N."/>
            <person name="Riley R."/>
            <person name="Savchenko A."/>
            <person name="Shiryaev A."/>
            <person name="Soop K."/>
            <person name="Spirin V."/>
            <person name="Szebenyi C."/>
            <person name="Tomsovsky M."/>
            <person name="Tulloss R.E."/>
            <person name="Uehling J."/>
            <person name="Grigoriev I.V."/>
            <person name="Vagvolgyi C."/>
            <person name="Papp T."/>
            <person name="Martin F.M."/>
            <person name="Miettinen O."/>
            <person name="Hibbett D.S."/>
            <person name="Nagy L.G."/>
        </authorList>
    </citation>
    <scope>NUCLEOTIDE SEQUENCE [LARGE SCALE GENOMIC DNA]</scope>
    <source>
        <strain evidence="1 2">NL-1719</strain>
    </source>
</reference>
<name>A0ACD3B579_9AGAR</name>